<sequence length="108" mass="12145">MTDLSHATPITMVLREFNGSNNYLCSAYFQSMDSADLTCEKMISKLGSVDGDNSPLFNLTISEDQNIHAVIRLRLLFLLDKKPDVKKSCYRLESARGLLTVSVQLERT</sequence>
<keyword evidence="2" id="KW-1185">Reference proteome</keyword>
<protein>
    <submittedName>
        <fullName evidence="1">Uncharacterized protein</fullName>
    </submittedName>
</protein>
<evidence type="ECO:0000313" key="1">
    <source>
        <dbReference type="EMBL" id="VUZ46825.1"/>
    </source>
</evidence>
<dbReference type="Proteomes" id="UP000321570">
    <property type="component" value="Unassembled WGS sequence"/>
</dbReference>
<name>A0A564YHT5_HYMDI</name>
<organism evidence="1 2">
    <name type="scientific">Hymenolepis diminuta</name>
    <name type="common">Rat tapeworm</name>
    <dbReference type="NCBI Taxonomy" id="6216"/>
    <lineage>
        <taxon>Eukaryota</taxon>
        <taxon>Metazoa</taxon>
        <taxon>Spiralia</taxon>
        <taxon>Lophotrochozoa</taxon>
        <taxon>Platyhelminthes</taxon>
        <taxon>Cestoda</taxon>
        <taxon>Eucestoda</taxon>
        <taxon>Cyclophyllidea</taxon>
        <taxon>Hymenolepididae</taxon>
        <taxon>Hymenolepis</taxon>
    </lineage>
</organism>
<dbReference type="AlphaFoldDB" id="A0A564YHT5"/>
<evidence type="ECO:0000313" key="2">
    <source>
        <dbReference type="Proteomes" id="UP000321570"/>
    </source>
</evidence>
<accession>A0A564YHT5</accession>
<proteinExistence type="predicted"/>
<dbReference type="EMBL" id="CABIJS010000222">
    <property type="protein sequence ID" value="VUZ46825.1"/>
    <property type="molecule type" value="Genomic_DNA"/>
</dbReference>
<reference evidence="1 2" key="1">
    <citation type="submission" date="2019-07" db="EMBL/GenBank/DDBJ databases">
        <authorList>
            <person name="Jastrzebski P J."/>
            <person name="Paukszto L."/>
            <person name="Jastrzebski P J."/>
        </authorList>
    </citation>
    <scope>NUCLEOTIDE SEQUENCE [LARGE SCALE GENOMIC DNA]</scope>
    <source>
        <strain evidence="1 2">WMS-il1</strain>
    </source>
</reference>
<gene>
    <name evidence="1" type="ORF">WMSIL1_LOCUS6739</name>
</gene>